<dbReference type="STRING" id="45068.Llon_1452"/>
<dbReference type="OrthoDB" id="289385at2"/>
<sequence length="162" mass="18077">MSKKQDSIDQNKQASVSARAVLWRGIRGRCPSCGHEKIFESYLKQGESCSNCQEDIGRFRADDGPAWLTILVIGHIVAPFITDHVNLQWTLLCSLATTGGSISWQDQDATDRAKKQKQELANKLKQTFGLSEDPVPWNEGEKAYKARFVIKAADNVLRQLTG</sequence>
<name>A0A0W0VMK5_9GAMM</name>
<dbReference type="PATRIC" id="fig|45068.5.peg.1574"/>
<keyword evidence="2" id="KW-1185">Reference proteome</keyword>
<evidence type="ECO:0000313" key="1">
    <source>
        <dbReference type="EMBL" id="KTD21354.1"/>
    </source>
</evidence>
<gene>
    <name evidence="1" type="ORF">Llon_1452</name>
</gene>
<proteinExistence type="predicted"/>
<dbReference type="AlphaFoldDB" id="A0A0W0VMK5"/>
<reference evidence="1 2" key="1">
    <citation type="submission" date="2015-11" db="EMBL/GenBank/DDBJ databases">
        <title>Genomic analysis of 38 Legionella species identifies large and diverse effector repertoires.</title>
        <authorList>
            <person name="Burstein D."/>
            <person name="Amaro F."/>
            <person name="Zusman T."/>
            <person name="Lifshitz Z."/>
            <person name="Cohen O."/>
            <person name="Gilbert J.A."/>
            <person name="Pupko T."/>
            <person name="Shuman H.A."/>
            <person name="Segal G."/>
        </authorList>
    </citation>
    <scope>NUCLEOTIDE SEQUENCE [LARGE SCALE GENOMIC DNA]</scope>
    <source>
        <strain evidence="1 2">ATCC 49505</strain>
    </source>
</reference>
<evidence type="ECO:0008006" key="3">
    <source>
        <dbReference type="Google" id="ProtNLM"/>
    </source>
</evidence>
<dbReference type="EMBL" id="LNYK01000016">
    <property type="protein sequence ID" value="KTD21354.1"/>
    <property type="molecule type" value="Genomic_DNA"/>
</dbReference>
<protein>
    <recommendedName>
        <fullName evidence="3">DUF983 domain-containing protein</fullName>
    </recommendedName>
</protein>
<accession>A0A0W0VMK5</accession>
<dbReference type="Proteomes" id="UP000054997">
    <property type="component" value="Unassembled WGS sequence"/>
</dbReference>
<comment type="caution">
    <text evidence="1">The sequence shown here is derived from an EMBL/GenBank/DDBJ whole genome shotgun (WGS) entry which is preliminary data.</text>
</comment>
<dbReference type="Pfam" id="PF06170">
    <property type="entry name" value="DUF983"/>
    <property type="match status" value="1"/>
</dbReference>
<organism evidence="1 2">
    <name type="scientific">Legionella londiniensis</name>
    <dbReference type="NCBI Taxonomy" id="45068"/>
    <lineage>
        <taxon>Bacteria</taxon>
        <taxon>Pseudomonadati</taxon>
        <taxon>Pseudomonadota</taxon>
        <taxon>Gammaproteobacteria</taxon>
        <taxon>Legionellales</taxon>
        <taxon>Legionellaceae</taxon>
        <taxon>Legionella</taxon>
    </lineage>
</organism>
<dbReference type="RefSeq" id="WP_058529428.1">
    <property type="nucleotide sequence ID" value="NZ_CAAAHZ010000008.1"/>
</dbReference>
<dbReference type="InterPro" id="IPR009325">
    <property type="entry name" value="DUF983"/>
</dbReference>
<evidence type="ECO:0000313" key="2">
    <source>
        <dbReference type="Proteomes" id="UP000054997"/>
    </source>
</evidence>